<evidence type="ECO:0000313" key="3">
    <source>
        <dbReference type="EMBL" id="KAG5982170.1"/>
    </source>
</evidence>
<name>A0A9P7N1H8_9HYPO</name>
<protein>
    <recommendedName>
        <fullName evidence="2">GH64 domain-containing protein</fullName>
    </recommendedName>
</protein>
<dbReference type="PROSITE" id="PS52006">
    <property type="entry name" value="GH64"/>
    <property type="match status" value="1"/>
</dbReference>
<dbReference type="InterPro" id="IPR032477">
    <property type="entry name" value="Glyco_hydro_64"/>
</dbReference>
<feature type="domain" description="GH64" evidence="2">
    <location>
        <begin position="67"/>
        <end position="429"/>
    </location>
</feature>
<dbReference type="InterPro" id="IPR037398">
    <property type="entry name" value="Glyco_hydro_64_fam"/>
</dbReference>
<dbReference type="Gene3D" id="2.60.110.10">
    <property type="entry name" value="Thaumatin"/>
    <property type="match status" value="1"/>
</dbReference>
<keyword evidence="1" id="KW-0732">Signal</keyword>
<feature type="signal peptide" evidence="1">
    <location>
        <begin position="1"/>
        <end position="16"/>
    </location>
</feature>
<dbReference type="PANTHER" id="PTHR38165:SF1">
    <property type="entry name" value="GLUCANASE B"/>
    <property type="match status" value="1"/>
</dbReference>
<feature type="chain" id="PRO_5040426945" description="GH64 domain-containing protein" evidence="1">
    <location>
        <begin position="17"/>
        <end position="446"/>
    </location>
</feature>
<dbReference type="AlphaFoldDB" id="A0A9P7N1H8"/>
<evidence type="ECO:0000256" key="1">
    <source>
        <dbReference type="SAM" id="SignalP"/>
    </source>
</evidence>
<reference evidence="3" key="1">
    <citation type="journal article" date="2020" name="bioRxiv">
        <title>Whole genome comparisons of ergot fungi reveals the divergence and evolution of species within the genus Claviceps are the result of varying mechanisms driving genome evolution and host range expansion.</title>
        <authorList>
            <person name="Wyka S.A."/>
            <person name="Mondo S.J."/>
            <person name="Liu M."/>
            <person name="Dettman J."/>
            <person name="Nalam V."/>
            <person name="Broders K.D."/>
        </authorList>
    </citation>
    <scope>NUCLEOTIDE SEQUENCE</scope>
    <source>
        <strain evidence="3">CCC 602</strain>
    </source>
</reference>
<dbReference type="Gene3D" id="3.30.920.50">
    <property type="entry name" value="Beta-1,3-glucanase, C-terminal domain"/>
    <property type="match status" value="1"/>
</dbReference>
<dbReference type="InterPro" id="IPR037176">
    <property type="entry name" value="Osmotin/thaumatin-like_sf"/>
</dbReference>
<dbReference type="OrthoDB" id="10058186at2759"/>
<comment type="caution">
    <text evidence="3">The sequence shown here is derived from an EMBL/GenBank/DDBJ whole genome shotgun (WGS) entry which is preliminary data.</text>
</comment>
<gene>
    <name evidence="3" type="ORF">E4U43_006479</name>
</gene>
<dbReference type="EMBL" id="SRPW01004476">
    <property type="protein sequence ID" value="KAG5982170.1"/>
    <property type="molecule type" value="Genomic_DNA"/>
</dbReference>
<evidence type="ECO:0000259" key="2">
    <source>
        <dbReference type="PROSITE" id="PS52006"/>
    </source>
</evidence>
<dbReference type="InterPro" id="IPR042517">
    <property type="entry name" value="Glyco_hydro_64_N_2"/>
</dbReference>
<evidence type="ECO:0000313" key="4">
    <source>
        <dbReference type="Proteomes" id="UP000748025"/>
    </source>
</evidence>
<dbReference type="Pfam" id="PF16483">
    <property type="entry name" value="Glyco_hydro_64"/>
    <property type="match status" value="1"/>
</dbReference>
<keyword evidence="4" id="KW-1185">Reference proteome</keyword>
<dbReference type="Proteomes" id="UP000748025">
    <property type="component" value="Unassembled WGS sequence"/>
</dbReference>
<organism evidence="3 4">
    <name type="scientific">Claviceps pusilla</name>
    <dbReference type="NCBI Taxonomy" id="123648"/>
    <lineage>
        <taxon>Eukaryota</taxon>
        <taxon>Fungi</taxon>
        <taxon>Dikarya</taxon>
        <taxon>Ascomycota</taxon>
        <taxon>Pezizomycotina</taxon>
        <taxon>Sordariomycetes</taxon>
        <taxon>Hypocreomycetidae</taxon>
        <taxon>Hypocreales</taxon>
        <taxon>Clavicipitaceae</taxon>
        <taxon>Claviceps</taxon>
    </lineage>
</organism>
<proteinExistence type="predicted"/>
<accession>A0A9P7N1H8</accession>
<sequence length="446" mass="48558">MHGFAVLLALLRFASAVPSSLVLRDNQHGFTVAHAGQVGDIVITKQNTLNGTYHMGRPKTINRYVTSKSMNFEFVNNFGGGRLKAYVQGLDSQGKVVFVKSDGTLYYPSSGQSSIPVGINNDEIAIDLPERGRNLKMKLPVPLYSGRVYFSEGKLDFFMVKTPVGDGLVQPSVANAADPSAETNWGFVEFTFTPQGTVYANISYVDFVGMILSMSIRAKNNAGTQLTKGLHGGAVQSICDSLRRPSADGRNWEALCIADGAGRPIRVISPNIYAVMDPEDFKDYWQGYVDEVWQHFSNRNLTIDTQGSAGKVQCRVRGSQMSCDGDNRHYDKPSARDIWGCNSGTFGKQDGDNDIHLAVIARLCAAFNRSTLLLSGGDVQPECAAAHYYGVNPTNAYSRLVHENEVDGKGYAFSYDDVNPDGENASGLLTSEQPDTLTIYVGEPPS</sequence>
<dbReference type="PANTHER" id="PTHR38165">
    <property type="match status" value="1"/>
</dbReference>